<comment type="caution">
    <text evidence="2">The sequence shown here is derived from an EMBL/GenBank/DDBJ whole genome shotgun (WGS) entry which is preliminary data.</text>
</comment>
<dbReference type="SUPFAM" id="SSF53756">
    <property type="entry name" value="UDP-Glycosyltransferase/glycogen phosphorylase"/>
    <property type="match status" value="1"/>
</dbReference>
<proteinExistence type="predicted"/>
<dbReference type="Pfam" id="PF00534">
    <property type="entry name" value="Glycos_transf_1"/>
    <property type="match status" value="1"/>
</dbReference>
<dbReference type="PANTHER" id="PTHR12526:SF630">
    <property type="entry name" value="GLYCOSYLTRANSFERASE"/>
    <property type="match status" value="1"/>
</dbReference>
<dbReference type="Proteomes" id="UP000768462">
    <property type="component" value="Unassembled WGS sequence"/>
</dbReference>
<dbReference type="GO" id="GO:0016757">
    <property type="term" value="F:glycosyltransferase activity"/>
    <property type="evidence" value="ECO:0007669"/>
    <property type="project" value="InterPro"/>
</dbReference>
<sequence length="396" mass="45921">MIRIIFMIINMNIGGTEKALLSMIREMDRTKWDITILMLEEYGGFLNEIPDWVSVKYVDEYKSLKSYFNESSLSVLKKNVTEHKYLESIITPILYFITKITGNLSYYYKYIFKNVKALDNNYDIAVAYAGPMDFITYFVANKIKSEKKVQWIHFDIEKIYFNKRLASKLYKSFDRIFVVSKDGLGKFIKSFPKVVDKTQVFYNILDHKKINSLADNGESFKDDFHGIRILTVGRLSKEKGQDLTIPVLARLKSEGYKVRWYCVGEGGARNEYETIINKFKIEKDYVLLGARLNPYPYMKDCDIYVQSSRHEGYCITLAEARCFNNPIITTNFTGATEQIINEENGIIVSEDADSIYLGIKKLLDNNDLYEAIRNNLSSKIINTTAEIEKISRVIMN</sequence>
<feature type="domain" description="Glycosyl transferase family 1" evidence="1">
    <location>
        <begin position="228"/>
        <end position="375"/>
    </location>
</feature>
<name>A0A927WB94_9CLOT</name>
<dbReference type="InterPro" id="IPR001296">
    <property type="entry name" value="Glyco_trans_1"/>
</dbReference>
<reference evidence="2" key="1">
    <citation type="submission" date="2019-04" db="EMBL/GenBank/DDBJ databases">
        <title>Evolution of Biomass-Degrading Anaerobic Consortia Revealed by Metagenomics.</title>
        <authorList>
            <person name="Peng X."/>
        </authorList>
    </citation>
    <scope>NUCLEOTIDE SEQUENCE</scope>
    <source>
        <strain evidence="2">SIG254</strain>
    </source>
</reference>
<accession>A0A927WB94</accession>
<dbReference type="EMBL" id="SVCM01000189">
    <property type="protein sequence ID" value="MBE6061669.1"/>
    <property type="molecule type" value="Genomic_DNA"/>
</dbReference>
<evidence type="ECO:0000259" key="1">
    <source>
        <dbReference type="Pfam" id="PF00534"/>
    </source>
</evidence>
<dbReference type="PANTHER" id="PTHR12526">
    <property type="entry name" value="GLYCOSYLTRANSFERASE"/>
    <property type="match status" value="1"/>
</dbReference>
<protein>
    <submittedName>
        <fullName evidence="2">Glycosyltransferase</fullName>
    </submittedName>
</protein>
<evidence type="ECO:0000313" key="3">
    <source>
        <dbReference type="Proteomes" id="UP000768462"/>
    </source>
</evidence>
<dbReference type="CDD" id="cd03811">
    <property type="entry name" value="GT4_GT28_WabH-like"/>
    <property type="match status" value="1"/>
</dbReference>
<gene>
    <name evidence="2" type="ORF">E7215_16120</name>
</gene>
<organism evidence="2 3">
    <name type="scientific">Clostridium sulfidigenes</name>
    <dbReference type="NCBI Taxonomy" id="318464"/>
    <lineage>
        <taxon>Bacteria</taxon>
        <taxon>Bacillati</taxon>
        <taxon>Bacillota</taxon>
        <taxon>Clostridia</taxon>
        <taxon>Eubacteriales</taxon>
        <taxon>Clostridiaceae</taxon>
        <taxon>Clostridium</taxon>
    </lineage>
</organism>
<dbReference type="AlphaFoldDB" id="A0A927WB94"/>
<dbReference type="Gene3D" id="3.40.50.2000">
    <property type="entry name" value="Glycogen Phosphorylase B"/>
    <property type="match status" value="2"/>
</dbReference>
<evidence type="ECO:0000313" key="2">
    <source>
        <dbReference type="EMBL" id="MBE6061669.1"/>
    </source>
</evidence>